<dbReference type="AlphaFoldDB" id="A0A2V2UYE0"/>
<dbReference type="Proteomes" id="UP000246078">
    <property type="component" value="Unassembled WGS sequence"/>
</dbReference>
<dbReference type="VEuPathDB" id="TriTrypDB:TcG_10115"/>
<keyword evidence="1" id="KW-0812">Transmembrane</keyword>
<proteinExistence type="predicted"/>
<protein>
    <submittedName>
        <fullName evidence="2">Uncharacterized protein</fullName>
    </submittedName>
</protein>
<keyword evidence="1" id="KW-0472">Membrane</keyword>
<dbReference type="EMBL" id="PRFC01000403">
    <property type="protein sequence ID" value="PWU89235.1"/>
    <property type="molecule type" value="Genomic_DNA"/>
</dbReference>
<keyword evidence="1" id="KW-1133">Transmembrane helix</keyword>
<dbReference type="VEuPathDB" id="TriTrypDB:C3747_403g18"/>
<comment type="caution">
    <text evidence="2">The sequence shown here is derived from an EMBL/GenBank/DDBJ whole genome shotgun (WGS) entry which is preliminary data.</text>
</comment>
<name>A0A2V2UYE0_TRYCR</name>
<sequence length="239" mass="26659">MWIRDIEKVLIGLSTTSFVNYSGEAQLAKTRQEAVFDNGTHAMMPRKTPLCPALEQTTTAHLHFCFAVGNHWRWFVRLQRLRGLAVALKRPLHLRSPAEGFLRNDGVREETQCAASDNDVEMRWCGPLTSAICEDLFLWPRCSSSLRRGSHSASPLPSGGTGAAEKSQRSTITACGVRVCSGLDLFCSGRLYDYLCEKRVVRLRTNVVGSFIVFSFFPHGICGFLVCSFGVLRRLVERG</sequence>
<accession>A0A2V2UYE0</accession>
<organism evidence="2 3">
    <name type="scientific">Trypanosoma cruzi</name>
    <dbReference type="NCBI Taxonomy" id="5693"/>
    <lineage>
        <taxon>Eukaryota</taxon>
        <taxon>Discoba</taxon>
        <taxon>Euglenozoa</taxon>
        <taxon>Kinetoplastea</taxon>
        <taxon>Metakinetoplastina</taxon>
        <taxon>Trypanosomatida</taxon>
        <taxon>Trypanosomatidae</taxon>
        <taxon>Trypanosoma</taxon>
        <taxon>Schizotrypanum</taxon>
    </lineage>
</organism>
<reference evidence="2 3" key="1">
    <citation type="journal article" date="2018" name="Microb. Genom.">
        <title>Expanding an expanded genome: long-read sequencing of Trypanosoma cruzi.</title>
        <authorList>
            <person name="Berna L."/>
            <person name="Rodriguez M."/>
            <person name="Chiribao M.L."/>
            <person name="Parodi-Talice A."/>
            <person name="Pita S."/>
            <person name="Rijo G."/>
            <person name="Alvarez-Valin F."/>
            <person name="Robello C."/>
        </authorList>
    </citation>
    <scope>NUCLEOTIDE SEQUENCE [LARGE SCALE GENOMIC DNA]</scope>
    <source>
        <strain evidence="2 3">TCC</strain>
    </source>
</reference>
<feature type="transmembrane region" description="Helical" evidence="1">
    <location>
        <begin position="207"/>
        <end position="232"/>
    </location>
</feature>
<dbReference type="VEuPathDB" id="TriTrypDB:TcG_12658"/>
<evidence type="ECO:0000313" key="3">
    <source>
        <dbReference type="Proteomes" id="UP000246078"/>
    </source>
</evidence>
<gene>
    <name evidence="2" type="ORF">C3747_403g18</name>
</gene>
<evidence type="ECO:0000313" key="2">
    <source>
        <dbReference type="EMBL" id="PWU89235.1"/>
    </source>
</evidence>
<evidence type="ECO:0000256" key="1">
    <source>
        <dbReference type="SAM" id="Phobius"/>
    </source>
</evidence>